<dbReference type="EMBL" id="KI914007">
    <property type="protein sequence ID" value="ETV91685.1"/>
    <property type="molecule type" value="Genomic_DNA"/>
</dbReference>
<dbReference type="VEuPathDB" id="FungiDB:H310_13761"/>
<feature type="compositionally biased region" description="Low complexity" evidence="1">
    <location>
        <begin position="160"/>
        <end position="180"/>
    </location>
</feature>
<dbReference type="PANTHER" id="PTHR28601:SF1">
    <property type="entry name" value="COILED-COIL DOMAIN-CONTAINING PROTEIN 24"/>
    <property type="match status" value="1"/>
</dbReference>
<dbReference type="OrthoDB" id="6022633at2759"/>
<sequence>MHTPVVFYMRPLLWEDLRRRVNQAEIHELRQVLGHLLIDDNEALHAELQAFVDILDDYQKENDRIRDAIRNRPAMPEPPGRAILLDQLKLLASNLHERQLATPQDRALLGYVLSTTSLDSDVQNNGGIPMTPRLRDHPSHGSLNGNGVLLRPGTADGGRRPSTASRPPSSRGLSSRGSISSTASAPAVLEDLGCVSIRHIDSVKARLRDALLEEKQQLLDDIEFIQGCLDMEQDLIEEDTKKVQVVVPPLKDLQEFRRKLEQVCLEKDKHDDVQERISKAEEMVAAQQRRKSIEPLGDIRCTYSPMPPRRASSKAHKVREIVQSARDEPFLS</sequence>
<dbReference type="GeneID" id="20090811"/>
<dbReference type="AlphaFoldDB" id="A0A024TBZ7"/>
<organism evidence="2">
    <name type="scientific">Aphanomyces invadans</name>
    <dbReference type="NCBI Taxonomy" id="157072"/>
    <lineage>
        <taxon>Eukaryota</taxon>
        <taxon>Sar</taxon>
        <taxon>Stramenopiles</taxon>
        <taxon>Oomycota</taxon>
        <taxon>Saprolegniomycetes</taxon>
        <taxon>Saprolegniales</taxon>
        <taxon>Verrucalvaceae</taxon>
        <taxon>Aphanomyces</taxon>
    </lineage>
</organism>
<proteinExistence type="predicted"/>
<dbReference type="PANTHER" id="PTHR28601">
    <property type="entry name" value="COILED-COIL DOMAIN-CONTAINING PROTEIN 24"/>
    <property type="match status" value="1"/>
</dbReference>
<name>A0A024TBZ7_9STRA</name>
<feature type="region of interest" description="Disordered" evidence="1">
    <location>
        <begin position="120"/>
        <end position="180"/>
    </location>
</feature>
<protein>
    <submittedName>
        <fullName evidence="2">Uncharacterized protein</fullName>
    </submittedName>
</protein>
<dbReference type="RefSeq" id="XP_008879611.1">
    <property type="nucleotide sequence ID" value="XM_008881389.1"/>
</dbReference>
<feature type="region of interest" description="Disordered" evidence="1">
    <location>
        <begin position="296"/>
        <end position="332"/>
    </location>
</feature>
<evidence type="ECO:0000313" key="2">
    <source>
        <dbReference type="EMBL" id="ETV91685.1"/>
    </source>
</evidence>
<evidence type="ECO:0000256" key="1">
    <source>
        <dbReference type="SAM" id="MobiDB-lite"/>
    </source>
</evidence>
<accession>A0A024TBZ7</accession>
<dbReference type="InterPro" id="IPR031367">
    <property type="entry name" value="CCDC24"/>
</dbReference>
<reference evidence="2" key="1">
    <citation type="submission" date="2013-12" db="EMBL/GenBank/DDBJ databases">
        <title>The Genome Sequence of Aphanomyces invadans NJM9701.</title>
        <authorList>
            <consortium name="The Broad Institute Genomics Platform"/>
            <person name="Russ C."/>
            <person name="Tyler B."/>
            <person name="van West P."/>
            <person name="Dieguez-Uribeondo J."/>
            <person name="Young S.K."/>
            <person name="Zeng Q."/>
            <person name="Gargeya S."/>
            <person name="Fitzgerald M."/>
            <person name="Abouelleil A."/>
            <person name="Alvarado L."/>
            <person name="Chapman S.B."/>
            <person name="Gainer-Dewar J."/>
            <person name="Goldberg J."/>
            <person name="Griggs A."/>
            <person name="Gujja S."/>
            <person name="Hansen M."/>
            <person name="Howarth C."/>
            <person name="Imamovic A."/>
            <person name="Ireland A."/>
            <person name="Larimer J."/>
            <person name="McCowan C."/>
            <person name="Murphy C."/>
            <person name="Pearson M."/>
            <person name="Poon T.W."/>
            <person name="Priest M."/>
            <person name="Roberts A."/>
            <person name="Saif S."/>
            <person name="Shea T."/>
            <person name="Sykes S."/>
            <person name="Wortman J."/>
            <person name="Nusbaum C."/>
            <person name="Birren B."/>
        </authorList>
    </citation>
    <scope>NUCLEOTIDE SEQUENCE [LARGE SCALE GENOMIC DNA]</scope>
    <source>
        <strain evidence="2">NJM9701</strain>
    </source>
</reference>
<dbReference type="Pfam" id="PF15669">
    <property type="entry name" value="CCDC24"/>
    <property type="match status" value="1"/>
</dbReference>
<dbReference type="eggNOG" id="ENOG502S2V8">
    <property type="taxonomic scope" value="Eukaryota"/>
</dbReference>
<gene>
    <name evidence="2" type="ORF">H310_13761</name>
</gene>